<accession>A0A914QRA1</accession>
<dbReference type="AlphaFoldDB" id="A0A914QRA1"/>
<dbReference type="WBParaSite" id="PDA_v2.g2990.t1">
    <property type="protein sequence ID" value="PDA_v2.g2990.t1"/>
    <property type="gene ID" value="PDA_v2.g2990"/>
</dbReference>
<dbReference type="Proteomes" id="UP000887578">
    <property type="component" value="Unplaced"/>
</dbReference>
<keyword evidence="1" id="KW-1185">Reference proteome</keyword>
<sequence>MKHQSFLATKSKRHSKVFDYCEESKKLLSLNKSSKWLELNNNVEEKPDERWKKDCNSSTTNESTLSLHIADYENSVEASDSFDDKNKEDLKNSISGSIRNEKEILTSSFIVQVNCQM</sequence>
<evidence type="ECO:0000313" key="1">
    <source>
        <dbReference type="Proteomes" id="UP000887578"/>
    </source>
</evidence>
<evidence type="ECO:0000313" key="2">
    <source>
        <dbReference type="WBParaSite" id="PDA_v2.g2990.t1"/>
    </source>
</evidence>
<name>A0A914QRA1_9BILA</name>
<protein>
    <submittedName>
        <fullName evidence="2">Uncharacterized protein</fullName>
    </submittedName>
</protein>
<reference evidence="2" key="1">
    <citation type="submission" date="2022-11" db="UniProtKB">
        <authorList>
            <consortium name="WormBaseParasite"/>
        </authorList>
    </citation>
    <scope>IDENTIFICATION</scope>
</reference>
<proteinExistence type="predicted"/>
<organism evidence="1 2">
    <name type="scientific">Panagrolaimus davidi</name>
    <dbReference type="NCBI Taxonomy" id="227884"/>
    <lineage>
        <taxon>Eukaryota</taxon>
        <taxon>Metazoa</taxon>
        <taxon>Ecdysozoa</taxon>
        <taxon>Nematoda</taxon>
        <taxon>Chromadorea</taxon>
        <taxon>Rhabditida</taxon>
        <taxon>Tylenchina</taxon>
        <taxon>Panagrolaimomorpha</taxon>
        <taxon>Panagrolaimoidea</taxon>
        <taxon>Panagrolaimidae</taxon>
        <taxon>Panagrolaimus</taxon>
    </lineage>
</organism>